<evidence type="ECO:0000313" key="1">
    <source>
        <dbReference type="EMBL" id="KAJ8687587.1"/>
    </source>
</evidence>
<organism evidence="1 2">
    <name type="scientific">Eretmocerus hayati</name>
    <dbReference type="NCBI Taxonomy" id="131215"/>
    <lineage>
        <taxon>Eukaryota</taxon>
        <taxon>Metazoa</taxon>
        <taxon>Ecdysozoa</taxon>
        <taxon>Arthropoda</taxon>
        <taxon>Hexapoda</taxon>
        <taxon>Insecta</taxon>
        <taxon>Pterygota</taxon>
        <taxon>Neoptera</taxon>
        <taxon>Endopterygota</taxon>
        <taxon>Hymenoptera</taxon>
        <taxon>Apocrita</taxon>
        <taxon>Proctotrupomorpha</taxon>
        <taxon>Chalcidoidea</taxon>
        <taxon>Aphelinidae</taxon>
        <taxon>Aphelininae</taxon>
        <taxon>Eretmocerus</taxon>
    </lineage>
</organism>
<comment type="caution">
    <text evidence="1">The sequence shown here is derived from an EMBL/GenBank/DDBJ whole genome shotgun (WGS) entry which is preliminary data.</text>
</comment>
<reference evidence="1" key="1">
    <citation type="submission" date="2023-04" db="EMBL/GenBank/DDBJ databases">
        <title>A chromosome-level genome assembly of the parasitoid wasp Eretmocerus hayati.</title>
        <authorList>
            <person name="Zhong Y."/>
            <person name="Liu S."/>
            <person name="Liu Y."/>
        </authorList>
    </citation>
    <scope>NUCLEOTIDE SEQUENCE</scope>
    <source>
        <strain evidence="1">ZJU_SS_LIU_2023</strain>
    </source>
</reference>
<dbReference type="EMBL" id="CM056741">
    <property type="protein sequence ID" value="KAJ8687587.1"/>
    <property type="molecule type" value="Genomic_DNA"/>
</dbReference>
<name>A0ACC2PW19_9HYME</name>
<keyword evidence="2" id="KW-1185">Reference proteome</keyword>
<dbReference type="Proteomes" id="UP001239111">
    <property type="component" value="Chromosome 1"/>
</dbReference>
<evidence type="ECO:0000313" key="2">
    <source>
        <dbReference type="Proteomes" id="UP001239111"/>
    </source>
</evidence>
<sequence length="460" mass="52324">MKDTTHISINFVHQAAILHRRKIIMNDARLVFAVYLAAMCLMEVTPTVRNYGRRKYASEKTIISRNDTRRSTSLGEFSNDSKTLNFIQLVSKHGYPAEEHLVTTADGYRLKIHRIPGSPTRPRAPGKPIVYFQHGLLASSDSWVLVGPKKDLAFMMADAGFDVWLGNARGNTYSRSHVTLRPDFDPEFWHYSFHEIGIYDMPAIIDYVLDRTGEQNLIYIGHSMGTTISYVLLSTRPEYNDKVWLLISLAPVAFWQAPPRPIIKFLKSNTEAIKTVLYAARIYEIFPRTKATVRILKSLCSNKSPIRPLCIDMLWFVSGYNPSQLDKNLVPWVFSYFPAGTSRHTLEHYSQNIATGDFRMFDYGLTRNFAIYGQADAPAYNLENIKTPVALYYGGGDALVSPGNPIELAKRLPNVVLLERVADDRFSHLDFILSNDVKPLLNEPIMAATMNFLKRRSSTW</sequence>
<gene>
    <name evidence="1" type="ORF">QAD02_023381</name>
</gene>
<accession>A0ACC2PW19</accession>
<proteinExistence type="predicted"/>
<protein>
    <submittedName>
        <fullName evidence="1">Uncharacterized protein</fullName>
    </submittedName>
</protein>